<proteinExistence type="predicted"/>
<dbReference type="RefSeq" id="WP_045827838.1">
    <property type="nucleotide sequence ID" value="NZ_JZRB01000003.1"/>
</dbReference>
<organism evidence="1 2">
    <name type="scientific">Luteibacter yeojuensis</name>
    <dbReference type="NCBI Taxonomy" id="345309"/>
    <lineage>
        <taxon>Bacteria</taxon>
        <taxon>Pseudomonadati</taxon>
        <taxon>Pseudomonadota</taxon>
        <taxon>Gammaproteobacteria</taxon>
        <taxon>Lysobacterales</taxon>
        <taxon>Rhodanobacteraceae</taxon>
        <taxon>Luteibacter</taxon>
    </lineage>
</organism>
<dbReference type="EMBL" id="JZRB01000003">
    <property type="protein sequence ID" value="KJV36965.1"/>
    <property type="molecule type" value="Genomic_DNA"/>
</dbReference>
<gene>
    <name evidence="1" type="ORF">VI08_01860</name>
</gene>
<sequence length="89" mass="10293">MTAEQTLEQIREELAAIEHERWSHWQKYLHGKGVSQPDGSILLPSELVSKWERLIATSYGELTEKEKQSDRDQVDRYIPIIAKALSITD</sequence>
<keyword evidence="2" id="KW-1185">Reference proteome</keyword>
<protein>
    <submittedName>
        <fullName evidence="1">Uncharacterized protein</fullName>
    </submittedName>
</protein>
<dbReference type="Proteomes" id="UP000033651">
    <property type="component" value="Unassembled WGS sequence"/>
</dbReference>
<evidence type="ECO:0000313" key="2">
    <source>
        <dbReference type="Proteomes" id="UP000033651"/>
    </source>
</evidence>
<dbReference type="AlphaFoldDB" id="A0A0F3L098"/>
<accession>A0A0F3L098</accession>
<name>A0A0F3L098_9GAMM</name>
<evidence type="ECO:0000313" key="1">
    <source>
        <dbReference type="EMBL" id="KJV36965.1"/>
    </source>
</evidence>
<dbReference type="Gene3D" id="6.20.350.10">
    <property type="match status" value="1"/>
</dbReference>
<dbReference type="PATRIC" id="fig|345309.4.peg.2240"/>
<comment type="caution">
    <text evidence="1">The sequence shown here is derived from an EMBL/GenBank/DDBJ whole genome shotgun (WGS) entry which is preliminary data.</text>
</comment>
<dbReference type="OrthoDB" id="9133858at2"/>
<reference evidence="1 2" key="1">
    <citation type="submission" date="2015-03" db="EMBL/GenBank/DDBJ databases">
        <title>Draft genome sequence of Luteibacter yeojuensis strain SU11.</title>
        <authorList>
            <person name="Sulaiman J."/>
            <person name="Priya K."/>
            <person name="Chan K.-G."/>
        </authorList>
    </citation>
    <scope>NUCLEOTIDE SEQUENCE [LARGE SCALE GENOMIC DNA]</scope>
    <source>
        <strain evidence="1 2">SU11</strain>
    </source>
</reference>